<comment type="caution">
    <text evidence="2">The sequence shown here is derived from an EMBL/GenBank/DDBJ whole genome shotgun (WGS) entry which is preliminary data.</text>
</comment>
<gene>
    <name evidence="2" type="ORF">HGH91_21295</name>
</gene>
<sequence length="419" mass="47214">MNMHADKIQGSKSQPAAKEFAPKQPKVGDAFKSVDNRPIAIAQRKLQHIANNSPRIKQAAQLQSMAYNHPAHEARKAIQMKRGVNVNDDAGLEKEADEMGTKALEMKNISNGHGTKGVNRSTSQLKRVDGTQKDVISFKLASDKLNVVEEDHKHSDPIREQEKDYNASLGLPREEYFEEYQFHYKDPKTEEVKPADNPVKRVVFAAAKVYELINFLSEQIKKSYSPDDIAGDAEVIIQIQETLENIGDVQYILINEDIGLEDGSFKKIRDDIKKWAYLAGYALGNLQQRLEGSARPSASQFKELTALLTQYDDNMHTRVGDLAGRANFLLTGEVPPQELDQWFRALDPGMLVSATSMNRSAEFHTAAQAEFNKPAVWKVGYVHFAEMEMRAAEDPAKYHSEPRDSYDEDVQKFMLSKSK</sequence>
<dbReference type="Proteomes" id="UP000552864">
    <property type="component" value="Unassembled WGS sequence"/>
</dbReference>
<feature type="compositionally biased region" description="Basic and acidic residues" evidence="1">
    <location>
        <begin position="393"/>
        <end position="411"/>
    </location>
</feature>
<feature type="region of interest" description="Disordered" evidence="1">
    <location>
        <begin position="393"/>
        <end position="419"/>
    </location>
</feature>
<proteinExistence type="predicted"/>
<feature type="region of interest" description="Disordered" evidence="1">
    <location>
        <begin position="1"/>
        <end position="32"/>
    </location>
</feature>
<accession>A0A847SSX0</accession>
<dbReference type="AlphaFoldDB" id="A0A847SSX0"/>
<keyword evidence="3" id="KW-1185">Reference proteome</keyword>
<organism evidence="2 3">
    <name type="scientific">Chitinophaga eiseniae</name>
    <dbReference type="NCBI Taxonomy" id="634771"/>
    <lineage>
        <taxon>Bacteria</taxon>
        <taxon>Pseudomonadati</taxon>
        <taxon>Bacteroidota</taxon>
        <taxon>Chitinophagia</taxon>
        <taxon>Chitinophagales</taxon>
        <taxon>Chitinophagaceae</taxon>
        <taxon>Chitinophaga</taxon>
    </lineage>
</organism>
<reference evidence="2 3" key="1">
    <citation type="submission" date="2020-04" db="EMBL/GenBank/DDBJ databases">
        <authorList>
            <person name="Yin C."/>
        </authorList>
    </citation>
    <scope>NUCLEOTIDE SEQUENCE [LARGE SCALE GENOMIC DNA]</scope>
    <source>
        <strain evidence="2 3">Ak56</strain>
    </source>
</reference>
<name>A0A847SSX0_9BACT</name>
<dbReference type="RefSeq" id="WP_168740826.1">
    <property type="nucleotide sequence ID" value="NZ_JABAHZ010000005.1"/>
</dbReference>
<protein>
    <submittedName>
        <fullName evidence="2">Uncharacterized protein</fullName>
    </submittedName>
</protein>
<evidence type="ECO:0000313" key="2">
    <source>
        <dbReference type="EMBL" id="NLR81178.1"/>
    </source>
</evidence>
<evidence type="ECO:0000256" key="1">
    <source>
        <dbReference type="SAM" id="MobiDB-lite"/>
    </source>
</evidence>
<evidence type="ECO:0000313" key="3">
    <source>
        <dbReference type="Proteomes" id="UP000552864"/>
    </source>
</evidence>
<dbReference type="EMBL" id="JABAHZ010000005">
    <property type="protein sequence ID" value="NLR81178.1"/>
    <property type="molecule type" value="Genomic_DNA"/>
</dbReference>